<evidence type="ECO:0000313" key="7">
    <source>
        <dbReference type="Proteomes" id="UP000002019"/>
    </source>
</evidence>
<dbReference type="GO" id="GO:0030170">
    <property type="term" value="F:pyridoxal phosphate binding"/>
    <property type="evidence" value="ECO:0007669"/>
    <property type="project" value="UniProtKB-UniRule"/>
</dbReference>
<dbReference type="PIRSF" id="PIRSF004848">
    <property type="entry name" value="YBL036c_PLPDEIII"/>
    <property type="match status" value="1"/>
</dbReference>
<dbReference type="HOGENOM" id="CLU_059988_1_0_0"/>
<dbReference type="STRING" id="459349.CLOAM0163"/>
<dbReference type="KEGG" id="caci:CLOAM0163"/>
<evidence type="ECO:0000256" key="1">
    <source>
        <dbReference type="ARBA" id="ARBA00022898"/>
    </source>
</evidence>
<dbReference type="SUPFAM" id="SSF51419">
    <property type="entry name" value="PLP-binding barrel"/>
    <property type="match status" value="1"/>
</dbReference>
<accession>B0VF21</accession>
<protein>
    <recommendedName>
        <fullName evidence="2">Pyridoxal phosphate homeostasis protein</fullName>
        <shortName evidence="2">PLP homeostasis protein</shortName>
    </recommendedName>
</protein>
<dbReference type="PROSITE" id="PS01211">
    <property type="entry name" value="UPF0001"/>
    <property type="match status" value="1"/>
</dbReference>
<dbReference type="InterPro" id="IPR001608">
    <property type="entry name" value="Ala_racemase_N"/>
</dbReference>
<dbReference type="InterPro" id="IPR029066">
    <property type="entry name" value="PLP-binding_barrel"/>
</dbReference>
<dbReference type="PANTHER" id="PTHR10146:SF14">
    <property type="entry name" value="PYRIDOXAL PHOSPHATE HOMEOSTASIS PROTEIN"/>
    <property type="match status" value="1"/>
</dbReference>
<dbReference type="CDD" id="cd00635">
    <property type="entry name" value="PLPDE_III_YBL036c_like"/>
    <property type="match status" value="1"/>
</dbReference>
<dbReference type="eggNOG" id="COG0325">
    <property type="taxonomic scope" value="Bacteria"/>
</dbReference>
<dbReference type="Gene3D" id="3.20.20.10">
    <property type="entry name" value="Alanine racemase"/>
    <property type="match status" value="1"/>
</dbReference>
<dbReference type="AlphaFoldDB" id="B0VF21"/>
<dbReference type="Pfam" id="PF01168">
    <property type="entry name" value="Ala_racemase_N"/>
    <property type="match status" value="1"/>
</dbReference>
<dbReference type="NCBIfam" id="TIGR00044">
    <property type="entry name" value="YggS family pyridoxal phosphate-dependent enzyme"/>
    <property type="match status" value="1"/>
</dbReference>
<dbReference type="Proteomes" id="UP000002019">
    <property type="component" value="Chromosome"/>
</dbReference>
<feature type="domain" description="Alanine racemase N-terminal" evidence="5">
    <location>
        <begin position="7"/>
        <end position="227"/>
    </location>
</feature>
<comment type="cofactor">
    <cofactor evidence="3">
        <name>pyridoxal 5'-phosphate</name>
        <dbReference type="ChEBI" id="CHEBI:597326"/>
    </cofactor>
</comment>
<dbReference type="InterPro" id="IPR011078">
    <property type="entry name" value="PyrdxlP_homeostasis"/>
</dbReference>
<keyword evidence="1 2" id="KW-0663">Pyridoxal phosphate</keyword>
<gene>
    <name evidence="6" type="ordered locus">CLOAM0163</name>
</gene>
<dbReference type="HAMAP" id="MF_02087">
    <property type="entry name" value="PLP_homeostasis"/>
    <property type="match status" value="1"/>
</dbReference>
<evidence type="ECO:0000256" key="3">
    <source>
        <dbReference type="PIRSR" id="PIRSR004848-1"/>
    </source>
</evidence>
<evidence type="ECO:0000256" key="4">
    <source>
        <dbReference type="RuleBase" id="RU004514"/>
    </source>
</evidence>
<comment type="function">
    <text evidence="2">Pyridoxal 5'-phosphate (PLP)-binding protein, which is involved in PLP homeostasis.</text>
</comment>
<name>B0VF21_CLOAI</name>
<dbReference type="OrthoDB" id="9804072at2"/>
<comment type="similarity">
    <text evidence="2 4">Belongs to the pyridoxal phosphate-binding protein YggS/PROSC family.</text>
</comment>
<dbReference type="FunFam" id="3.20.20.10:FF:000018">
    <property type="entry name" value="Pyridoxal phosphate homeostasis protein"/>
    <property type="match status" value="1"/>
</dbReference>
<dbReference type="RefSeq" id="WP_015423934.1">
    <property type="nucleotide sequence ID" value="NC_020449.1"/>
</dbReference>
<organism evidence="6 7">
    <name type="scientific">Cloacimonas acidaminovorans (strain Evry)</name>
    <dbReference type="NCBI Taxonomy" id="459349"/>
    <lineage>
        <taxon>Bacteria</taxon>
        <taxon>Pseudomonadati</taxon>
        <taxon>Candidatus Cloacimonadota</taxon>
        <taxon>Candidatus Cloacimonadia</taxon>
        <taxon>Candidatus Cloacimonadales</taxon>
        <taxon>Candidatus Cloacimonadaceae</taxon>
        <taxon>Candidatus Cloacimonas</taxon>
    </lineage>
</organism>
<reference evidence="6 7" key="1">
    <citation type="journal article" date="2008" name="J. Bacteriol.">
        <title>'Candidatus Cloacamonas acidaminovorans': genome sequence reconstruction provides a first glimpse of a new bacterial division.</title>
        <authorList>
            <person name="Pelletier E."/>
            <person name="Kreimeyer A."/>
            <person name="Bocs S."/>
            <person name="Rouy Z."/>
            <person name="Gyapay G."/>
            <person name="Chouari R."/>
            <person name="Riviere D."/>
            <person name="Ganesan A."/>
            <person name="Daegelen P."/>
            <person name="Sghir A."/>
            <person name="Cohen G.N."/>
            <person name="Medigue C."/>
            <person name="Weissenbach J."/>
            <person name="Le Paslier D."/>
        </authorList>
    </citation>
    <scope>NUCLEOTIDE SEQUENCE [LARGE SCALE GENOMIC DNA]</scope>
    <source>
        <strain evidence="7">Evry</strain>
    </source>
</reference>
<proteinExistence type="inferred from homology"/>
<dbReference type="EMBL" id="CU466930">
    <property type="protein sequence ID" value="CAO80073.1"/>
    <property type="molecule type" value="Genomic_DNA"/>
</dbReference>
<feature type="modified residue" description="N6-(pyridoxal phosphate)lysine" evidence="2 3">
    <location>
        <position position="34"/>
    </location>
</feature>
<evidence type="ECO:0000313" key="6">
    <source>
        <dbReference type="EMBL" id="CAO80073.1"/>
    </source>
</evidence>
<evidence type="ECO:0000259" key="5">
    <source>
        <dbReference type="Pfam" id="PF01168"/>
    </source>
</evidence>
<keyword evidence="7" id="KW-1185">Reference proteome</keyword>
<evidence type="ECO:0000256" key="2">
    <source>
        <dbReference type="HAMAP-Rule" id="MF_02087"/>
    </source>
</evidence>
<sequence>MNIAENIKHLQDNIADILSRLNRKDEITLVAVTKTHPVEIIETALQSGIEHIGENRVQEARRKIPFLKVPYKGFHFIGHLQSNKINQVLELKPFLIQSVHSLELAKKLHLALGRTNRTQDILIQINSSQEFSKSGFSLAEAKNAICQISTYSNLHIKGLMTIGMLAEPEVSRPLFARMKSLFEEIKALAIPNVDMQYLSMGMSNDYVQALEEGSNMLRIGTAIFGERSYGVNE</sequence>
<dbReference type="PANTHER" id="PTHR10146">
    <property type="entry name" value="PROLINE SYNTHETASE CO-TRANSCRIBED BACTERIAL HOMOLOG PROTEIN"/>
    <property type="match status" value="1"/>
</dbReference>